<keyword evidence="5" id="KW-1185">Reference proteome</keyword>
<evidence type="ECO:0000256" key="1">
    <source>
        <dbReference type="ARBA" id="ARBA00022603"/>
    </source>
</evidence>
<proteinExistence type="predicted"/>
<dbReference type="InterPro" id="IPR029028">
    <property type="entry name" value="Alpha/beta_knot_MTases"/>
</dbReference>
<reference evidence="4 5" key="1">
    <citation type="submission" date="2013-08" db="EMBL/GenBank/DDBJ databases">
        <authorList>
            <person name="Weinstock G."/>
            <person name="Sodergren E."/>
            <person name="Wylie T."/>
            <person name="Fulton L."/>
            <person name="Fulton R."/>
            <person name="Fronick C."/>
            <person name="O'Laughlin M."/>
            <person name="Godfrey J."/>
            <person name="Miner T."/>
            <person name="Herter B."/>
            <person name="Appelbaum E."/>
            <person name="Cordes M."/>
            <person name="Lek S."/>
            <person name="Wollam A."/>
            <person name="Pepin K.H."/>
            <person name="Palsikar V.B."/>
            <person name="Mitreva M."/>
            <person name="Wilson R.K."/>
        </authorList>
    </citation>
    <scope>NUCLEOTIDE SEQUENCE [LARGE SCALE GENOMIC DNA]</scope>
    <source>
        <strain evidence="4 5">ATCC 700332</strain>
    </source>
</reference>
<dbReference type="SUPFAM" id="SSF75217">
    <property type="entry name" value="alpha/beta knot"/>
    <property type="match status" value="1"/>
</dbReference>
<evidence type="ECO:0000259" key="3">
    <source>
        <dbReference type="Pfam" id="PF00588"/>
    </source>
</evidence>
<dbReference type="Gene3D" id="3.40.1280.10">
    <property type="match status" value="1"/>
</dbReference>
<name>A0ABN0NWW1_TRELE</name>
<dbReference type="PANTHER" id="PTHR43191:SF2">
    <property type="entry name" value="RRNA METHYLTRANSFERASE 3, MITOCHONDRIAL"/>
    <property type="match status" value="1"/>
</dbReference>
<dbReference type="CDD" id="cd18082">
    <property type="entry name" value="SpoU-like_family"/>
    <property type="match status" value="1"/>
</dbReference>
<gene>
    <name evidence="4" type="ORF">HMPREF9193_01887</name>
</gene>
<keyword evidence="1 4" id="KW-0489">Methyltransferase</keyword>
<sequence>MINLLKLEHMHSGFRRRKTALTLGALERDISGSADQTLLKSSFFATVEERREYVKKLVRIVSEDSKLSEAARSKLTELLCADTFDERRACNYARNCLLEAIGCPSAEWDLIIAPHAIPSAQQVQQSQTLRPFYQGLFVYAEDIRSPFNMGSVFRTAEAFGAEKLFLSPLCTDPKHPRAVRSAMGCTEFLPYERCPLEKIRTAMPDLPVFALETGGTPIKDFTFPQKGIVIIGSEELGISPEALAQADYGTVTVPMTGIKASLNVGVAFGILMHAWAQSMQSRSTSLQI</sequence>
<dbReference type="EMBL" id="AWVH01000040">
    <property type="protein sequence ID" value="ERJ91879.1"/>
    <property type="molecule type" value="Genomic_DNA"/>
</dbReference>
<dbReference type="InterPro" id="IPR051259">
    <property type="entry name" value="rRNA_Methyltransferase"/>
</dbReference>
<keyword evidence="2" id="KW-0808">Transferase</keyword>
<dbReference type="Proteomes" id="UP000016649">
    <property type="component" value="Unassembled WGS sequence"/>
</dbReference>
<dbReference type="Pfam" id="PF00588">
    <property type="entry name" value="SpoU_methylase"/>
    <property type="match status" value="1"/>
</dbReference>
<dbReference type="GO" id="GO:0032259">
    <property type="term" value="P:methylation"/>
    <property type="evidence" value="ECO:0007669"/>
    <property type="project" value="UniProtKB-KW"/>
</dbReference>
<dbReference type="RefSeq" id="WP_021688101.1">
    <property type="nucleotide sequence ID" value="NZ_KI260571.1"/>
</dbReference>
<dbReference type="InterPro" id="IPR001537">
    <property type="entry name" value="SpoU_MeTrfase"/>
</dbReference>
<feature type="domain" description="tRNA/rRNA methyltransferase SpoU type" evidence="3">
    <location>
        <begin position="136"/>
        <end position="273"/>
    </location>
</feature>
<dbReference type="GO" id="GO:0008168">
    <property type="term" value="F:methyltransferase activity"/>
    <property type="evidence" value="ECO:0007669"/>
    <property type="project" value="UniProtKB-KW"/>
</dbReference>
<evidence type="ECO:0000313" key="5">
    <source>
        <dbReference type="Proteomes" id="UP000016649"/>
    </source>
</evidence>
<organism evidence="4 5">
    <name type="scientific">Treponema lecithinolyticum ATCC 700332</name>
    <dbReference type="NCBI Taxonomy" id="1321815"/>
    <lineage>
        <taxon>Bacteria</taxon>
        <taxon>Pseudomonadati</taxon>
        <taxon>Spirochaetota</taxon>
        <taxon>Spirochaetia</taxon>
        <taxon>Spirochaetales</taxon>
        <taxon>Treponemataceae</taxon>
        <taxon>Treponema</taxon>
    </lineage>
</organism>
<evidence type="ECO:0000256" key="2">
    <source>
        <dbReference type="ARBA" id="ARBA00022679"/>
    </source>
</evidence>
<accession>A0ABN0NWW1</accession>
<protein>
    <submittedName>
        <fullName evidence="4">RNA methyltransferase, TrmH family</fullName>
    </submittedName>
</protein>
<dbReference type="PANTHER" id="PTHR43191">
    <property type="entry name" value="RRNA METHYLTRANSFERASE 3"/>
    <property type="match status" value="1"/>
</dbReference>
<dbReference type="InterPro" id="IPR029026">
    <property type="entry name" value="tRNA_m1G_MTases_N"/>
</dbReference>
<comment type="caution">
    <text evidence="4">The sequence shown here is derived from an EMBL/GenBank/DDBJ whole genome shotgun (WGS) entry which is preliminary data.</text>
</comment>
<evidence type="ECO:0000313" key="4">
    <source>
        <dbReference type="EMBL" id="ERJ91879.1"/>
    </source>
</evidence>